<comment type="caution">
    <text evidence="1">The sequence shown here is derived from an EMBL/GenBank/DDBJ whole genome shotgun (WGS) entry which is preliminary data.</text>
</comment>
<dbReference type="RefSeq" id="WP_377335761.1">
    <property type="nucleotide sequence ID" value="NZ_JBHSGB010000016.1"/>
</dbReference>
<sequence>MKTAAVSAIATLALLAGCSQMNRIDLYSLSQLELQQQLDQQLQAQAQRGRLLGLPLSLTTKELQLQIAPGQQQQVELKLQMAAELDAVLLPLRTDLMLHLAATPYFDDQKNAVYLSNLQILDSSLGSGNQQFKLQPLSEQAKQLLAMALQGQPVYQLDCDSFSQRMLCDVPLTLQLQPGKLLLKPNYPD</sequence>
<organism evidence="1 2">
    <name type="scientific">Rheinheimera marina</name>
    <dbReference type="NCBI Taxonomy" id="1774958"/>
    <lineage>
        <taxon>Bacteria</taxon>
        <taxon>Pseudomonadati</taxon>
        <taxon>Pseudomonadota</taxon>
        <taxon>Gammaproteobacteria</taxon>
        <taxon>Chromatiales</taxon>
        <taxon>Chromatiaceae</taxon>
        <taxon>Rheinheimera</taxon>
    </lineage>
</organism>
<dbReference type="Proteomes" id="UP001595962">
    <property type="component" value="Unassembled WGS sequence"/>
</dbReference>
<dbReference type="Gene3D" id="3.15.10.40">
    <property type="entry name" value="Uncharacterised protein PF07273, DUF1439"/>
    <property type="match status" value="1"/>
</dbReference>
<evidence type="ECO:0000313" key="2">
    <source>
        <dbReference type="Proteomes" id="UP001595962"/>
    </source>
</evidence>
<proteinExistence type="predicted"/>
<keyword evidence="2" id="KW-1185">Reference proteome</keyword>
<dbReference type="EMBL" id="JBHSGB010000016">
    <property type="protein sequence ID" value="MFC4656578.1"/>
    <property type="molecule type" value="Genomic_DNA"/>
</dbReference>
<accession>A0ABV9JQP2</accession>
<name>A0ABV9JQP2_9GAMM</name>
<dbReference type="Pfam" id="PF07273">
    <property type="entry name" value="DUF1439"/>
    <property type="match status" value="1"/>
</dbReference>
<dbReference type="PROSITE" id="PS51257">
    <property type="entry name" value="PROKAR_LIPOPROTEIN"/>
    <property type="match status" value="1"/>
</dbReference>
<evidence type="ECO:0000313" key="1">
    <source>
        <dbReference type="EMBL" id="MFC4656578.1"/>
    </source>
</evidence>
<reference evidence="2" key="1">
    <citation type="journal article" date="2019" name="Int. J. Syst. Evol. Microbiol.">
        <title>The Global Catalogue of Microorganisms (GCM) 10K type strain sequencing project: providing services to taxonomists for standard genome sequencing and annotation.</title>
        <authorList>
            <consortium name="The Broad Institute Genomics Platform"/>
            <consortium name="The Broad Institute Genome Sequencing Center for Infectious Disease"/>
            <person name="Wu L."/>
            <person name="Ma J."/>
        </authorList>
    </citation>
    <scope>NUCLEOTIDE SEQUENCE [LARGE SCALE GENOMIC DNA]</scope>
    <source>
        <strain evidence="2">DT28</strain>
    </source>
</reference>
<gene>
    <name evidence="1" type="ORF">ACFO3I_16280</name>
</gene>
<protein>
    <submittedName>
        <fullName evidence="1">DUF1439 domain-containing protein</fullName>
    </submittedName>
</protein>
<dbReference type="InterPro" id="IPR010835">
    <property type="entry name" value="DUF1439"/>
</dbReference>